<dbReference type="InterPro" id="IPR015422">
    <property type="entry name" value="PyrdxlP-dep_Trfase_small"/>
</dbReference>
<evidence type="ECO:0000256" key="3">
    <source>
        <dbReference type="ARBA" id="ARBA00011738"/>
    </source>
</evidence>
<dbReference type="InterPro" id="IPR000796">
    <property type="entry name" value="Asp_trans"/>
</dbReference>
<evidence type="ECO:0000259" key="8">
    <source>
        <dbReference type="Pfam" id="PF00155"/>
    </source>
</evidence>
<dbReference type="PANTHER" id="PTHR11879">
    <property type="entry name" value="ASPARTATE AMINOTRANSFERASE"/>
    <property type="match status" value="1"/>
</dbReference>
<organism evidence="9 10">
    <name type="scientific">Durio zibethinus</name>
    <name type="common">Durian</name>
    <dbReference type="NCBI Taxonomy" id="66656"/>
    <lineage>
        <taxon>Eukaryota</taxon>
        <taxon>Viridiplantae</taxon>
        <taxon>Streptophyta</taxon>
        <taxon>Embryophyta</taxon>
        <taxon>Tracheophyta</taxon>
        <taxon>Spermatophyta</taxon>
        <taxon>Magnoliopsida</taxon>
        <taxon>eudicotyledons</taxon>
        <taxon>Gunneridae</taxon>
        <taxon>Pentapetalae</taxon>
        <taxon>rosids</taxon>
        <taxon>malvids</taxon>
        <taxon>Malvales</taxon>
        <taxon>Malvaceae</taxon>
        <taxon>Helicteroideae</taxon>
        <taxon>Durio</taxon>
    </lineage>
</organism>
<dbReference type="InterPro" id="IPR004839">
    <property type="entry name" value="Aminotransferase_I/II_large"/>
</dbReference>
<dbReference type="InterPro" id="IPR015424">
    <property type="entry name" value="PyrdxlP-dep_Trfase"/>
</dbReference>
<gene>
    <name evidence="10" type="primary">LOC111309580</name>
</gene>
<evidence type="ECO:0000256" key="7">
    <source>
        <dbReference type="ARBA" id="ARBA00049185"/>
    </source>
</evidence>
<dbReference type="GO" id="GO:0030170">
    <property type="term" value="F:pyridoxal phosphate binding"/>
    <property type="evidence" value="ECO:0007669"/>
    <property type="project" value="InterPro"/>
</dbReference>
<evidence type="ECO:0000313" key="9">
    <source>
        <dbReference type="Proteomes" id="UP000515121"/>
    </source>
</evidence>
<dbReference type="PANTHER" id="PTHR11879:SF49">
    <property type="entry name" value="ASPARTATE AMINOTRANSFERASE"/>
    <property type="match status" value="1"/>
</dbReference>
<keyword evidence="9" id="KW-1185">Reference proteome</keyword>
<dbReference type="GO" id="GO:0004069">
    <property type="term" value="F:L-aspartate:2-oxoglutarate aminotransferase activity"/>
    <property type="evidence" value="ECO:0007669"/>
    <property type="project" value="TreeGrafter"/>
</dbReference>
<comment type="similarity">
    <text evidence="2">Belongs to the class-I pyridoxal-phosphate-dependent aminotransferase family.</text>
</comment>
<keyword evidence="4" id="KW-0032">Aminotransferase</keyword>
<dbReference type="KEGG" id="dzi:111309580"/>
<evidence type="ECO:0000256" key="6">
    <source>
        <dbReference type="ARBA" id="ARBA00022898"/>
    </source>
</evidence>
<feature type="domain" description="Aminotransferase class I/classII large" evidence="8">
    <location>
        <begin position="9"/>
        <end position="222"/>
    </location>
</feature>
<dbReference type="SUPFAM" id="SSF53383">
    <property type="entry name" value="PLP-dependent transferases"/>
    <property type="match status" value="1"/>
</dbReference>
<keyword evidence="6" id="KW-0663">Pyridoxal phosphate</keyword>
<dbReference type="RefSeq" id="XP_022764333.1">
    <property type="nucleotide sequence ID" value="XM_022908598.1"/>
</dbReference>
<name>A0A6P6AHQ6_DURZI</name>
<dbReference type="GO" id="GO:0006520">
    <property type="term" value="P:amino acid metabolic process"/>
    <property type="evidence" value="ECO:0007669"/>
    <property type="project" value="InterPro"/>
</dbReference>
<evidence type="ECO:0000256" key="1">
    <source>
        <dbReference type="ARBA" id="ARBA00001933"/>
    </source>
</evidence>
<dbReference type="GO" id="GO:0005739">
    <property type="term" value="C:mitochondrion"/>
    <property type="evidence" value="ECO:0007669"/>
    <property type="project" value="TreeGrafter"/>
</dbReference>
<accession>A0A6P6AHQ6</accession>
<evidence type="ECO:0000256" key="4">
    <source>
        <dbReference type="ARBA" id="ARBA00022576"/>
    </source>
</evidence>
<protein>
    <submittedName>
        <fullName evidence="10">Aspartate aminotransferase, cytoplasmic-like</fullName>
    </submittedName>
</protein>
<comment type="subunit">
    <text evidence="3">Homodimer.</text>
</comment>
<evidence type="ECO:0000256" key="5">
    <source>
        <dbReference type="ARBA" id="ARBA00022679"/>
    </source>
</evidence>
<dbReference type="OrthoDB" id="6752799at2759"/>
<keyword evidence="5" id="KW-0808">Transferase</keyword>
<dbReference type="AlphaFoldDB" id="A0A6P6AHQ6"/>
<dbReference type="Gene3D" id="3.90.1150.10">
    <property type="entry name" value="Aspartate Aminotransferase, domain 1"/>
    <property type="match status" value="1"/>
</dbReference>
<dbReference type="Proteomes" id="UP000515121">
    <property type="component" value="Unplaced"/>
</dbReference>
<evidence type="ECO:0000313" key="10">
    <source>
        <dbReference type="RefSeq" id="XP_022764333.1"/>
    </source>
</evidence>
<dbReference type="GeneID" id="111309580"/>
<dbReference type="Gene3D" id="3.40.640.10">
    <property type="entry name" value="Type I PLP-dependent aspartate aminotransferase-like (Major domain)"/>
    <property type="match status" value="1"/>
</dbReference>
<reference evidence="10" key="1">
    <citation type="submission" date="2025-08" db="UniProtKB">
        <authorList>
            <consortium name="RefSeq"/>
        </authorList>
    </citation>
    <scope>IDENTIFICATION</scope>
    <source>
        <tissue evidence="10">Fruit stalk</tissue>
    </source>
</reference>
<dbReference type="PRINTS" id="PR00799">
    <property type="entry name" value="TRANSAMINASE"/>
</dbReference>
<evidence type="ECO:0000256" key="2">
    <source>
        <dbReference type="ARBA" id="ARBA00007441"/>
    </source>
</evidence>
<dbReference type="Pfam" id="PF00155">
    <property type="entry name" value="Aminotran_1_2"/>
    <property type="match status" value="1"/>
</dbReference>
<sequence length="389" mass="43628">MAGLLEKTCHYFDTTIHGLNFQDLLEDLGAAPIGAMILFHACAHNPTLEQWEKIWQLIRSQGLLPFFDNAYQGFTSSSSDADADAQTVCMPVTDGGEYLIAQSYAKKLRLYKELVGALNIVCKVHDIASKFKSQLKLVIGPMYSNPPIPGMSIADTILKNSYMYNKWKIELKAVVGQIISVHKQLFDALSIRKTPGDLSYIIKQIRRYTFTGLSSQTVLGFALSFTNVLVQHIPSSRDENHDVAEARKIFFGKQINSKYTSVYGLMDEILGVSAYFGLTSFWISSLRIRMFFNEGALWVALGEEAEGCVAFLFWWRPVLCRVALSGGYGGWCHDEGSEFMAFLFGRDGFGLLGLKVLRGFFIRLGVFLFVEYSSCSLCIPLPSLREFHL</sequence>
<comment type="catalytic activity">
    <reaction evidence="7">
        <text>L-aspartate + 2-oxoglutarate = oxaloacetate + L-glutamate</text>
        <dbReference type="Rhea" id="RHEA:21824"/>
        <dbReference type="ChEBI" id="CHEBI:16452"/>
        <dbReference type="ChEBI" id="CHEBI:16810"/>
        <dbReference type="ChEBI" id="CHEBI:29985"/>
        <dbReference type="ChEBI" id="CHEBI:29991"/>
        <dbReference type="EC" id="2.6.1.1"/>
    </reaction>
</comment>
<proteinExistence type="inferred from homology"/>
<dbReference type="InterPro" id="IPR015421">
    <property type="entry name" value="PyrdxlP-dep_Trfase_major"/>
</dbReference>
<comment type="cofactor">
    <cofactor evidence="1">
        <name>pyridoxal 5'-phosphate</name>
        <dbReference type="ChEBI" id="CHEBI:597326"/>
    </cofactor>
</comment>